<dbReference type="PANTHER" id="PTHR43420">
    <property type="entry name" value="ACETYLTRANSFERASE"/>
    <property type="match status" value="1"/>
</dbReference>
<evidence type="ECO:0000313" key="4">
    <source>
        <dbReference type="EMBL" id="RSL33090.1"/>
    </source>
</evidence>
<keyword evidence="1 4" id="KW-0808">Transferase</keyword>
<proteinExistence type="predicted"/>
<evidence type="ECO:0000256" key="2">
    <source>
        <dbReference type="ARBA" id="ARBA00023315"/>
    </source>
</evidence>
<evidence type="ECO:0000259" key="3">
    <source>
        <dbReference type="PROSITE" id="PS51186"/>
    </source>
</evidence>
<dbReference type="OrthoDB" id="9799092at2"/>
<dbReference type="PROSITE" id="PS51186">
    <property type="entry name" value="GNAT"/>
    <property type="match status" value="1"/>
</dbReference>
<dbReference type="Proteomes" id="UP000275076">
    <property type="component" value="Unassembled WGS sequence"/>
</dbReference>
<dbReference type="EMBL" id="RBVX01000010">
    <property type="protein sequence ID" value="RSL33090.1"/>
    <property type="molecule type" value="Genomic_DNA"/>
</dbReference>
<dbReference type="InterPro" id="IPR016181">
    <property type="entry name" value="Acyl_CoA_acyltransferase"/>
</dbReference>
<keyword evidence="2" id="KW-0012">Acyltransferase</keyword>
<dbReference type="AlphaFoldDB" id="A0A3R9P572"/>
<dbReference type="SUPFAM" id="SSF55729">
    <property type="entry name" value="Acyl-CoA N-acyltransferases (Nat)"/>
    <property type="match status" value="1"/>
</dbReference>
<accession>A0A3R9P572</accession>
<sequence length="171" mass="19589">MADIETRRLTIEDAAACAYLREEALLSAPDYFAVTYEEEVVEGDVMSLIQQRLLWRECVTIGGFYNGVLAGTAMLLKKPVRKMQHKADIETMYVAEDFRRSGIGKSVMNAILYQAKIWDIEQLQLSVIKDNVVAKSFYQSFGFETYGIEKAALKYKGKYWDEEHMVLFLTS</sequence>
<organism evidence="4 5">
    <name type="scientific">Salibacterium salarium</name>
    <dbReference type="NCBI Taxonomy" id="284579"/>
    <lineage>
        <taxon>Bacteria</taxon>
        <taxon>Bacillati</taxon>
        <taxon>Bacillota</taxon>
        <taxon>Bacilli</taxon>
        <taxon>Bacillales</taxon>
        <taxon>Bacillaceae</taxon>
    </lineage>
</organism>
<protein>
    <submittedName>
        <fullName evidence="4">GNAT family N-acetyltransferase</fullName>
    </submittedName>
</protein>
<dbReference type="CDD" id="cd04301">
    <property type="entry name" value="NAT_SF"/>
    <property type="match status" value="1"/>
</dbReference>
<evidence type="ECO:0000256" key="1">
    <source>
        <dbReference type="ARBA" id="ARBA00022679"/>
    </source>
</evidence>
<name>A0A3R9P572_9BACI</name>
<dbReference type="Pfam" id="PF00583">
    <property type="entry name" value="Acetyltransf_1"/>
    <property type="match status" value="1"/>
</dbReference>
<dbReference type="PANTHER" id="PTHR43420:SF51">
    <property type="entry name" value="PEPTIDYL-LYSINE N-ACETYLTRANSFERASE YIAC"/>
    <property type="match status" value="1"/>
</dbReference>
<dbReference type="RefSeq" id="WP_125556154.1">
    <property type="nucleotide sequence ID" value="NZ_RBVX01000010.1"/>
</dbReference>
<keyword evidence="5" id="KW-1185">Reference proteome</keyword>
<dbReference type="InterPro" id="IPR000182">
    <property type="entry name" value="GNAT_dom"/>
</dbReference>
<comment type="caution">
    <text evidence="4">The sequence shown here is derived from an EMBL/GenBank/DDBJ whole genome shotgun (WGS) entry which is preliminary data.</text>
</comment>
<feature type="domain" description="N-acetyltransferase" evidence="3">
    <location>
        <begin position="4"/>
        <end position="170"/>
    </location>
</feature>
<gene>
    <name evidence="4" type="ORF">D7Z54_12345</name>
</gene>
<dbReference type="Gene3D" id="3.40.630.30">
    <property type="match status" value="1"/>
</dbReference>
<evidence type="ECO:0000313" key="5">
    <source>
        <dbReference type="Proteomes" id="UP000275076"/>
    </source>
</evidence>
<dbReference type="InterPro" id="IPR050680">
    <property type="entry name" value="YpeA/RimI_acetyltransf"/>
</dbReference>
<reference evidence="4 5" key="1">
    <citation type="submission" date="2018-10" db="EMBL/GenBank/DDBJ databases">
        <title>Draft genome sequence of Bacillus salarius IM0101, isolated from a hypersaline soil in Inner Mongolia, China.</title>
        <authorList>
            <person name="Yamprayoonswat W."/>
            <person name="Boonvisut S."/>
            <person name="Jumpathong W."/>
            <person name="Sittihan S."/>
            <person name="Ruangsuj P."/>
            <person name="Wanthongcharoen S."/>
            <person name="Thongpramul N."/>
            <person name="Pimmason S."/>
            <person name="Yu B."/>
            <person name="Yasawong M."/>
        </authorList>
    </citation>
    <scope>NUCLEOTIDE SEQUENCE [LARGE SCALE GENOMIC DNA]</scope>
    <source>
        <strain evidence="4 5">IM0101</strain>
    </source>
</reference>
<dbReference type="GO" id="GO:0016747">
    <property type="term" value="F:acyltransferase activity, transferring groups other than amino-acyl groups"/>
    <property type="evidence" value="ECO:0007669"/>
    <property type="project" value="InterPro"/>
</dbReference>